<feature type="domain" description="J" evidence="5">
    <location>
        <begin position="12"/>
        <end position="80"/>
    </location>
</feature>
<dbReference type="InterPro" id="IPR042162">
    <property type="entry name" value="AtJ13"/>
</dbReference>
<dbReference type="Pfam" id="PF00226">
    <property type="entry name" value="DnaJ"/>
    <property type="match status" value="1"/>
</dbReference>
<dbReference type="SMART" id="SM00271">
    <property type="entry name" value="DnaJ"/>
    <property type="match status" value="1"/>
</dbReference>
<dbReference type="PROSITE" id="PS00636">
    <property type="entry name" value="DNAJ_1"/>
    <property type="match status" value="1"/>
</dbReference>
<proteinExistence type="predicted"/>
<dbReference type="PANTHER" id="PTHR44914:SF1">
    <property type="entry name" value="CHAPERONE PROTEIN DNAJ 13"/>
    <property type="match status" value="1"/>
</dbReference>
<dbReference type="CDD" id="cd06257">
    <property type="entry name" value="DnaJ"/>
    <property type="match status" value="1"/>
</dbReference>
<keyword evidence="2 4" id="KW-0472">Membrane</keyword>
<keyword evidence="7" id="KW-1185">Reference proteome</keyword>
<evidence type="ECO:0000313" key="7">
    <source>
        <dbReference type="Proteomes" id="UP001058974"/>
    </source>
</evidence>
<dbReference type="EMBL" id="JAMSHJ010000002">
    <property type="protein sequence ID" value="KAI5439730.1"/>
    <property type="molecule type" value="Genomic_DNA"/>
</dbReference>
<comment type="subcellular location">
    <subcellularLocation>
        <location evidence="1">Membrane</location>
    </subcellularLocation>
</comment>
<dbReference type="InterPro" id="IPR001623">
    <property type="entry name" value="DnaJ_domain"/>
</dbReference>
<reference evidence="6 7" key="1">
    <citation type="journal article" date="2022" name="Nat. Genet.">
        <title>Improved pea reference genome and pan-genome highlight genomic features and evolutionary characteristics.</title>
        <authorList>
            <person name="Yang T."/>
            <person name="Liu R."/>
            <person name="Luo Y."/>
            <person name="Hu S."/>
            <person name="Wang D."/>
            <person name="Wang C."/>
            <person name="Pandey M.K."/>
            <person name="Ge S."/>
            <person name="Xu Q."/>
            <person name="Li N."/>
            <person name="Li G."/>
            <person name="Huang Y."/>
            <person name="Saxena R.K."/>
            <person name="Ji Y."/>
            <person name="Li M."/>
            <person name="Yan X."/>
            <person name="He Y."/>
            <person name="Liu Y."/>
            <person name="Wang X."/>
            <person name="Xiang C."/>
            <person name="Varshney R.K."/>
            <person name="Ding H."/>
            <person name="Gao S."/>
            <person name="Zong X."/>
        </authorList>
    </citation>
    <scope>NUCLEOTIDE SEQUENCE [LARGE SCALE GENOMIC DNA]</scope>
    <source>
        <strain evidence="6 7">cv. Zhongwan 6</strain>
    </source>
</reference>
<dbReference type="Pfam" id="PF22774">
    <property type="entry name" value="DNAJC11_beta-barrel"/>
    <property type="match status" value="1"/>
</dbReference>
<dbReference type="Pfam" id="PF11875">
    <property type="entry name" value="DnaJ-like_C11_C"/>
    <property type="match status" value="1"/>
</dbReference>
<evidence type="ECO:0000256" key="2">
    <source>
        <dbReference type="ARBA" id="ARBA00023136"/>
    </source>
</evidence>
<dbReference type="SUPFAM" id="SSF46565">
    <property type="entry name" value="Chaperone J-domain"/>
    <property type="match status" value="1"/>
</dbReference>
<dbReference type="InterPro" id="IPR055225">
    <property type="entry name" value="DNAJC11-like_beta-barrel"/>
</dbReference>
<accession>A0A9D5BCZ6</accession>
<dbReference type="Proteomes" id="UP001058974">
    <property type="component" value="Chromosome 2"/>
</dbReference>
<protein>
    <submittedName>
        <fullName evidence="6">Chaperone protein dnaJ 13</fullName>
    </submittedName>
</protein>
<evidence type="ECO:0000313" key="6">
    <source>
        <dbReference type="EMBL" id="KAI5439730.1"/>
    </source>
</evidence>
<feature type="transmembrane region" description="Helical" evidence="4">
    <location>
        <begin position="370"/>
        <end position="390"/>
    </location>
</feature>
<dbReference type="InterPro" id="IPR024586">
    <property type="entry name" value="DnaJ-like_C11_C"/>
</dbReference>
<dbReference type="Gene3D" id="1.10.287.110">
    <property type="entry name" value="DnaJ domain"/>
    <property type="match status" value="1"/>
</dbReference>
<evidence type="ECO:0000256" key="4">
    <source>
        <dbReference type="SAM" id="Phobius"/>
    </source>
</evidence>
<evidence type="ECO:0000259" key="5">
    <source>
        <dbReference type="PROSITE" id="PS50076"/>
    </source>
</evidence>
<sequence>MAEQNEEQDNRELYAVLNLSPEASDEEIRRAYRQWAQLYHPDKYQSPNLKEAATENFQRVCEAYEILSDPNKRQVYDIYGMEGLKSGLELGPSLDKAEEIKAELDRLKRMREQEKRAARIQSSGTIMSNMSLPQYLHGDGLFKGMAMTSEIQSQLSKRSVAVIGGNLAVDGHVGGGAANAVLSHQISEASSIEFMASAGLRSLLGVQTSRHISSHSSATAGLTVSLKDGSLNLSNAWTRQLSDTTNGSIQLLLGSQSSVAVGWQKKDERRTATGEVKVLLRHQFIILIDFLLNLMAALQEELGVLPLRWKLVVGGSYQNSVLCAGCFLMQELSRLEMCVLCISSQMGISWRFELYRGGQKLVVPILLTNYLNPVFATGAFVIPASFYLVLKKFFIKPYYLKRNKQKALEKEGKSSAQVQEGRAAAEKAQKLQQNVANRKRSKQLEMDGLVILKALYGSDTILNNLYSSNETSFESTSGVIDVTTPLNFLVNDSGQLKLHEGVKKSGIMGFCDPCPGERKLLYVEYAYASNQHKVIAVDLVTV</sequence>
<dbReference type="InterPro" id="IPR036869">
    <property type="entry name" value="J_dom_sf"/>
</dbReference>
<dbReference type="AlphaFoldDB" id="A0A9D5BCZ6"/>
<dbReference type="PANTHER" id="PTHR44914">
    <property type="entry name" value="CHAPERONE PROTEIN DNAJ 13"/>
    <property type="match status" value="1"/>
</dbReference>
<keyword evidence="4" id="KW-0812">Transmembrane</keyword>
<keyword evidence="3" id="KW-0143">Chaperone</keyword>
<name>A0A9D5BCZ6_PEA</name>
<evidence type="ECO:0000256" key="3">
    <source>
        <dbReference type="ARBA" id="ARBA00023186"/>
    </source>
</evidence>
<gene>
    <name evidence="6" type="ORF">KIW84_025198</name>
</gene>
<organism evidence="6 7">
    <name type="scientific">Pisum sativum</name>
    <name type="common">Garden pea</name>
    <name type="synonym">Lathyrus oleraceus</name>
    <dbReference type="NCBI Taxonomy" id="3888"/>
    <lineage>
        <taxon>Eukaryota</taxon>
        <taxon>Viridiplantae</taxon>
        <taxon>Streptophyta</taxon>
        <taxon>Embryophyta</taxon>
        <taxon>Tracheophyta</taxon>
        <taxon>Spermatophyta</taxon>
        <taxon>Magnoliopsida</taxon>
        <taxon>eudicotyledons</taxon>
        <taxon>Gunneridae</taxon>
        <taxon>Pentapetalae</taxon>
        <taxon>rosids</taxon>
        <taxon>fabids</taxon>
        <taxon>Fabales</taxon>
        <taxon>Fabaceae</taxon>
        <taxon>Papilionoideae</taxon>
        <taxon>50 kb inversion clade</taxon>
        <taxon>NPAAA clade</taxon>
        <taxon>Hologalegina</taxon>
        <taxon>IRL clade</taxon>
        <taxon>Fabeae</taxon>
        <taxon>Lathyrus</taxon>
    </lineage>
</organism>
<keyword evidence="4" id="KW-1133">Transmembrane helix</keyword>
<dbReference type="PRINTS" id="PR00625">
    <property type="entry name" value="JDOMAIN"/>
</dbReference>
<comment type="caution">
    <text evidence="6">The sequence shown here is derived from an EMBL/GenBank/DDBJ whole genome shotgun (WGS) entry which is preliminary data.</text>
</comment>
<dbReference type="PROSITE" id="PS50076">
    <property type="entry name" value="DNAJ_2"/>
    <property type="match status" value="1"/>
</dbReference>
<dbReference type="GO" id="GO:0016020">
    <property type="term" value="C:membrane"/>
    <property type="evidence" value="ECO:0007669"/>
    <property type="project" value="UniProtKB-SubCell"/>
</dbReference>
<dbReference type="InterPro" id="IPR018253">
    <property type="entry name" value="DnaJ_domain_CS"/>
</dbReference>
<dbReference type="Gramene" id="Psat02G0519800-T1">
    <property type="protein sequence ID" value="KAI5439730.1"/>
    <property type="gene ID" value="KIW84_025198"/>
</dbReference>
<evidence type="ECO:0000256" key="1">
    <source>
        <dbReference type="ARBA" id="ARBA00004370"/>
    </source>
</evidence>